<gene>
    <name evidence="2" type="ORF">Ciccas_000973</name>
</gene>
<evidence type="ECO:0000256" key="1">
    <source>
        <dbReference type="SAM" id="MobiDB-lite"/>
    </source>
</evidence>
<name>A0ABD2QLC4_9PLAT</name>
<organism evidence="2 3">
    <name type="scientific">Cichlidogyrus casuarinus</name>
    <dbReference type="NCBI Taxonomy" id="1844966"/>
    <lineage>
        <taxon>Eukaryota</taxon>
        <taxon>Metazoa</taxon>
        <taxon>Spiralia</taxon>
        <taxon>Lophotrochozoa</taxon>
        <taxon>Platyhelminthes</taxon>
        <taxon>Monogenea</taxon>
        <taxon>Monopisthocotylea</taxon>
        <taxon>Dactylogyridea</taxon>
        <taxon>Ancyrocephalidae</taxon>
        <taxon>Cichlidogyrus</taxon>
    </lineage>
</organism>
<sequence>MTSGINFHQNLSNALETRNQNNLKQVTNAKGLTARPKNQELAVQSQQAADLKEFLPGFNFPEVESFHPPIEIDNFRDIIKRDGYAFDIFTPLDNIQFLPSPQKLDDSFDFDDPVLRLIVPI</sequence>
<evidence type="ECO:0000313" key="3">
    <source>
        <dbReference type="Proteomes" id="UP001626550"/>
    </source>
</evidence>
<evidence type="ECO:0000313" key="2">
    <source>
        <dbReference type="EMBL" id="KAL3320333.1"/>
    </source>
</evidence>
<protein>
    <submittedName>
        <fullName evidence="2">Uncharacterized protein</fullName>
    </submittedName>
</protein>
<dbReference type="EMBL" id="JBJKFK010000059">
    <property type="protein sequence ID" value="KAL3320333.1"/>
    <property type="molecule type" value="Genomic_DNA"/>
</dbReference>
<keyword evidence="3" id="KW-1185">Reference proteome</keyword>
<comment type="caution">
    <text evidence="2">The sequence shown here is derived from an EMBL/GenBank/DDBJ whole genome shotgun (WGS) entry which is preliminary data.</text>
</comment>
<feature type="region of interest" description="Disordered" evidence="1">
    <location>
        <begin position="22"/>
        <end position="43"/>
    </location>
</feature>
<accession>A0ABD2QLC4</accession>
<dbReference type="AlphaFoldDB" id="A0ABD2QLC4"/>
<reference evidence="2 3" key="1">
    <citation type="submission" date="2024-11" db="EMBL/GenBank/DDBJ databases">
        <title>Adaptive evolution of stress response genes in parasites aligns with host niche diversity.</title>
        <authorList>
            <person name="Hahn C."/>
            <person name="Resl P."/>
        </authorList>
    </citation>
    <scope>NUCLEOTIDE SEQUENCE [LARGE SCALE GENOMIC DNA]</scope>
    <source>
        <strain evidence="2">EGGRZ-B1_66</strain>
        <tissue evidence="2">Body</tissue>
    </source>
</reference>
<dbReference type="Proteomes" id="UP001626550">
    <property type="component" value="Unassembled WGS sequence"/>
</dbReference>
<proteinExistence type="predicted"/>